<dbReference type="AlphaFoldDB" id="A0A1D9LF37"/>
<dbReference type="EMBL" id="CP017707">
    <property type="protein sequence ID" value="AOZ49909.1"/>
    <property type="molecule type" value="Genomic_DNA"/>
</dbReference>
<keyword evidence="5" id="KW-0289">Folate biosynthesis</keyword>
<protein>
    <recommendedName>
        <fullName evidence="8">aminodeoxychorismate lyase</fullName>
        <ecNumber evidence="8">4.1.3.38</ecNumber>
    </recommendedName>
</protein>
<reference evidence="10 11" key="1">
    <citation type="submission" date="2016-10" db="EMBL/GenBank/DDBJ databases">
        <title>Chromobacterium muskegensis sp. nov., an insecticidal bacterium isolated from Sphagnum bogs.</title>
        <authorList>
            <person name="Sparks M.E."/>
            <person name="Blackburn M.B."/>
            <person name="Gundersen-Rindal D.E."/>
            <person name="Mitchell A."/>
            <person name="Farrar R."/>
            <person name="Kuhar D."/>
        </authorList>
    </citation>
    <scope>NUCLEOTIDE SEQUENCE [LARGE SCALE GENOMIC DNA]</scope>
    <source>
        <strain evidence="10 11">21-1</strain>
    </source>
</reference>
<dbReference type="RefSeq" id="WP_070979423.1">
    <property type="nucleotide sequence ID" value="NZ_CP017707.1"/>
</dbReference>
<dbReference type="InterPro" id="IPR001544">
    <property type="entry name" value="Aminotrans_IV"/>
</dbReference>
<keyword evidence="4" id="KW-0663">Pyridoxal phosphate</keyword>
<evidence type="ECO:0000313" key="10">
    <source>
        <dbReference type="EMBL" id="AOZ49909.1"/>
    </source>
</evidence>
<organism evidence="10 11">
    <name type="scientific">Chromobacterium vaccinii</name>
    <dbReference type="NCBI Taxonomy" id="1108595"/>
    <lineage>
        <taxon>Bacteria</taxon>
        <taxon>Pseudomonadati</taxon>
        <taxon>Pseudomonadota</taxon>
        <taxon>Betaproteobacteria</taxon>
        <taxon>Neisseriales</taxon>
        <taxon>Chromobacteriaceae</taxon>
        <taxon>Chromobacterium</taxon>
    </lineage>
</organism>
<name>A0A1D9LF37_9NEIS</name>
<comment type="cofactor">
    <cofactor evidence="1">
        <name>pyridoxal 5'-phosphate</name>
        <dbReference type="ChEBI" id="CHEBI:597326"/>
    </cofactor>
</comment>
<dbReference type="GO" id="GO:0008696">
    <property type="term" value="F:4-amino-4-deoxychorismate lyase activity"/>
    <property type="evidence" value="ECO:0007669"/>
    <property type="project" value="UniProtKB-EC"/>
</dbReference>
<evidence type="ECO:0000256" key="1">
    <source>
        <dbReference type="ARBA" id="ARBA00001933"/>
    </source>
</evidence>
<dbReference type="GO" id="GO:0030170">
    <property type="term" value="F:pyridoxal phosphate binding"/>
    <property type="evidence" value="ECO:0007669"/>
    <property type="project" value="InterPro"/>
</dbReference>
<accession>A0A1D9LF37</accession>
<evidence type="ECO:0000256" key="4">
    <source>
        <dbReference type="ARBA" id="ARBA00022898"/>
    </source>
</evidence>
<comment type="pathway">
    <text evidence="7">Cofactor biosynthesis; tetrahydrofolate biosynthesis; 4-aminobenzoate from chorismate: step 2/2.</text>
</comment>
<proteinExistence type="inferred from homology"/>
<dbReference type="InterPro" id="IPR036038">
    <property type="entry name" value="Aminotransferase-like"/>
</dbReference>
<dbReference type="PANTHER" id="PTHR42743:SF2">
    <property type="entry name" value="AMINODEOXYCHORISMATE LYASE"/>
    <property type="match status" value="1"/>
</dbReference>
<dbReference type="InterPro" id="IPR050571">
    <property type="entry name" value="Class-IV_PLP-Dep_Aminotrnsfr"/>
</dbReference>
<dbReference type="GO" id="GO:0008153">
    <property type="term" value="P:4-aminobenzoate biosynthetic process"/>
    <property type="evidence" value="ECO:0007669"/>
    <property type="project" value="TreeGrafter"/>
</dbReference>
<evidence type="ECO:0000256" key="7">
    <source>
        <dbReference type="ARBA" id="ARBA00035633"/>
    </source>
</evidence>
<dbReference type="InterPro" id="IPR043132">
    <property type="entry name" value="BCAT-like_C"/>
</dbReference>
<dbReference type="PANTHER" id="PTHR42743">
    <property type="entry name" value="AMINO-ACID AMINOTRANSFERASE"/>
    <property type="match status" value="1"/>
</dbReference>
<comment type="catalytic activity">
    <reaction evidence="9">
        <text>4-amino-4-deoxychorismate = 4-aminobenzoate + pyruvate + H(+)</text>
        <dbReference type="Rhea" id="RHEA:16201"/>
        <dbReference type="ChEBI" id="CHEBI:15361"/>
        <dbReference type="ChEBI" id="CHEBI:15378"/>
        <dbReference type="ChEBI" id="CHEBI:17836"/>
        <dbReference type="ChEBI" id="CHEBI:58406"/>
        <dbReference type="EC" id="4.1.3.38"/>
    </reaction>
</comment>
<keyword evidence="6 10" id="KW-0456">Lyase</keyword>
<dbReference type="EC" id="4.1.3.38" evidence="8"/>
<dbReference type="InterPro" id="IPR043131">
    <property type="entry name" value="BCAT-like_N"/>
</dbReference>
<evidence type="ECO:0000256" key="2">
    <source>
        <dbReference type="ARBA" id="ARBA00009320"/>
    </source>
</evidence>
<comment type="subunit">
    <text evidence="3">Homodimer.</text>
</comment>
<dbReference type="NCBIfam" id="NF004761">
    <property type="entry name" value="PRK06092.1"/>
    <property type="match status" value="1"/>
</dbReference>
<dbReference type="Gene3D" id="3.20.10.10">
    <property type="entry name" value="D-amino Acid Aminotransferase, subunit A, domain 2"/>
    <property type="match status" value="1"/>
</dbReference>
<dbReference type="InterPro" id="IPR017824">
    <property type="entry name" value="Aminodeoxychorismate_lyase_IV"/>
</dbReference>
<evidence type="ECO:0000256" key="5">
    <source>
        <dbReference type="ARBA" id="ARBA00022909"/>
    </source>
</evidence>
<dbReference type="Pfam" id="PF01063">
    <property type="entry name" value="Aminotran_4"/>
    <property type="match status" value="1"/>
</dbReference>
<dbReference type="Gene3D" id="3.30.470.10">
    <property type="match status" value="1"/>
</dbReference>
<dbReference type="GO" id="GO:0005829">
    <property type="term" value="C:cytosol"/>
    <property type="evidence" value="ECO:0007669"/>
    <property type="project" value="TreeGrafter"/>
</dbReference>
<gene>
    <name evidence="10" type="ORF">BKX93_07790</name>
</gene>
<dbReference type="KEGG" id="cvc:BKX93_07790"/>
<evidence type="ECO:0000256" key="8">
    <source>
        <dbReference type="ARBA" id="ARBA00035676"/>
    </source>
</evidence>
<dbReference type="Proteomes" id="UP000178776">
    <property type="component" value="Chromosome"/>
</dbReference>
<evidence type="ECO:0000256" key="9">
    <source>
        <dbReference type="ARBA" id="ARBA00049529"/>
    </source>
</evidence>
<dbReference type="NCBIfam" id="TIGR03461">
    <property type="entry name" value="pabC_Proteo"/>
    <property type="match status" value="1"/>
</dbReference>
<dbReference type="FunFam" id="3.20.10.10:FF:000002">
    <property type="entry name" value="D-alanine aminotransferase"/>
    <property type="match status" value="1"/>
</dbReference>
<sequence length="270" mass="29877">MAMLVNGLPGEAVSALDRGFNYGDGVFRTMQLRRGRPWMWRWQYARLADDAARLALTLPDEQLLLDELMALGREHALAVGKIVITRGVGARGYAMAGAGAPTRIVSAVPWAGYPAEYGERGVEARWCELRLSLQPRLAGVKHLNRLESVLARSEWSDPAIQEGLLLDQDGWLAEGTMSNVYLLREGEIQTPLLDRCGVNGAVRDWLTVNVSNFGLKFLEKRLCSADLIDADAVFLSNSLIGIWPLARLGERVWMPSPLLQALRQALLQQA</sequence>
<evidence type="ECO:0000256" key="3">
    <source>
        <dbReference type="ARBA" id="ARBA00011738"/>
    </source>
</evidence>
<dbReference type="SUPFAM" id="SSF56752">
    <property type="entry name" value="D-aminoacid aminotransferase-like PLP-dependent enzymes"/>
    <property type="match status" value="1"/>
</dbReference>
<comment type="similarity">
    <text evidence="2">Belongs to the class-IV pyridoxal-phosphate-dependent aminotransferase family.</text>
</comment>
<evidence type="ECO:0000313" key="11">
    <source>
        <dbReference type="Proteomes" id="UP000178776"/>
    </source>
</evidence>
<dbReference type="GeneID" id="68841113"/>
<dbReference type="STRING" id="1108595.BKX93_07790"/>
<dbReference type="GO" id="GO:0046656">
    <property type="term" value="P:folic acid biosynthetic process"/>
    <property type="evidence" value="ECO:0007669"/>
    <property type="project" value="UniProtKB-KW"/>
</dbReference>
<evidence type="ECO:0000256" key="6">
    <source>
        <dbReference type="ARBA" id="ARBA00023239"/>
    </source>
</evidence>